<sequence length="205" mass="24341">MEIEFKEDKIIFNRELSLLDSFVLDFTEHLASNNIKYVIVSGYVSILFGRSRISEDVDILIEHISFEKFLKFWSEIEQSYECLNTSNSYEAYNDYLENHYAIRIAKKGSFIPNIELKFVKNDLDRYSLEHRRHVKLADRSLYLSPLELQIPYKLFLGSEKDIEDARFLFKLFKDNLDIVLLKTFLTELRVPDEHAKRYLGGFDED</sequence>
<dbReference type="AlphaFoldDB" id="A0A062V8D1"/>
<dbReference type="RefSeq" id="WP_048091709.1">
    <property type="nucleotide sequence ID" value="NZ_JMIY01000005.1"/>
</dbReference>
<organism evidence="1 2">
    <name type="scientific">Candidatus Methanoperedens nitratireducens</name>
    <dbReference type="NCBI Taxonomy" id="1392998"/>
    <lineage>
        <taxon>Archaea</taxon>
        <taxon>Methanobacteriati</taxon>
        <taxon>Methanobacteriota</taxon>
        <taxon>Stenosarchaea group</taxon>
        <taxon>Methanomicrobia</taxon>
        <taxon>Methanosarcinales</taxon>
        <taxon>ANME-2 cluster</taxon>
        <taxon>Candidatus Methanoperedentaceae</taxon>
        <taxon>Candidatus Methanoperedens</taxon>
    </lineage>
</organism>
<protein>
    <submittedName>
        <fullName evidence="1">Uncharacterized protein</fullName>
    </submittedName>
</protein>
<dbReference type="InterPro" id="IPR043519">
    <property type="entry name" value="NT_sf"/>
</dbReference>
<dbReference type="SUPFAM" id="SSF81301">
    <property type="entry name" value="Nucleotidyltransferase"/>
    <property type="match status" value="1"/>
</dbReference>
<evidence type="ECO:0000313" key="1">
    <source>
        <dbReference type="EMBL" id="KCZ71640.1"/>
    </source>
</evidence>
<dbReference type="Proteomes" id="UP000027153">
    <property type="component" value="Unassembled WGS sequence"/>
</dbReference>
<dbReference type="OrthoDB" id="109998at2157"/>
<accession>A0A062V8D1</accession>
<keyword evidence="2" id="KW-1185">Reference proteome</keyword>
<name>A0A062V8D1_9EURY</name>
<reference evidence="1 2" key="1">
    <citation type="journal article" date="2013" name="Nature">
        <title>Anaerobic oxidation of methane coupled to nitrate reduction in a novel archaeal lineage.</title>
        <authorList>
            <person name="Haroon M.F."/>
            <person name="Hu S."/>
            <person name="Shi Y."/>
            <person name="Imelfort M."/>
            <person name="Keller J."/>
            <person name="Hugenholtz P."/>
            <person name="Yuan Z."/>
            <person name="Tyson G.W."/>
        </authorList>
    </citation>
    <scope>NUCLEOTIDE SEQUENCE [LARGE SCALE GENOMIC DNA]</scope>
    <source>
        <strain evidence="1 2">ANME-2d</strain>
    </source>
</reference>
<proteinExistence type="predicted"/>
<evidence type="ECO:0000313" key="2">
    <source>
        <dbReference type="Proteomes" id="UP000027153"/>
    </source>
</evidence>
<dbReference type="EMBL" id="JMIY01000005">
    <property type="protein sequence ID" value="KCZ71640.1"/>
    <property type="molecule type" value="Genomic_DNA"/>
</dbReference>
<dbReference type="Gene3D" id="3.30.460.40">
    <property type="match status" value="1"/>
</dbReference>
<comment type="caution">
    <text evidence="1">The sequence shown here is derived from an EMBL/GenBank/DDBJ whole genome shotgun (WGS) entry which is preliminary data.</text>
</comment>
<gene>
    <name evidence="1" type="ORF">ANME2D_02375</name>
</gene>